<feature type="signal peptide" evidence="2">
    <location>
        <begin position="1"/>
        <end position="25"/>
    </location>
</feature>
<evidence type="ECO:0000256" key="1">
    <source>
        <dbReference type="SAM" id="MobiDB-lite"/>
    </source>
</evidence>
<feature type="compositionally biased region" description="Basic residues" evidence="1">
    <location>
        <begin position="50"/>
        <end position="67"/>
    </location>
</feature>
<feature type="compositionally biased region" description="Acidic residues" evidence="1">
    <location>
        <begin position="198"/>
        <end position="230"/>
    </location>
</feature>
<feature type="compositionally biased region" description="Basic residues" evidence="1">
    <location>
        <begin position="82"/>
        <end position="110"/>
    </location>
</feature>
<name>A0ABQ9Z815_9CRUS</name>
<evidence type="ECO:0000256" key="2">
    <source>
        <dbReference type="SAM" id="SignalP"/>
    </source>
</evidence>
<comment type="caution">
    <text evidence="3">The sequence shown here is derived from an EMBL/GenBank/DDBJ whole genome shotgun (WGS) entry which is preliminary data.</text>
</comment>
<keyword evidence="4" id="KW-1185">Reference proteome</keyword>
<protein>
    <submittedName>
        <fullName evidence="3">Uncharacterized protein</fullName>
    </submittedName>
</protein>
<proteinExistence type="predicted"/>
<organism evidence="3 4">
    <name type="scientific">Daphnia magna</name>
    <dbReference type="NCBI Taxonomy" id="35525"/>
    <lineage>
        <taxon>Eukaryota</taxon>
        <taxon>Metazoa</taxon>
        <taxon>Ecdysozoa</taxon>
        <taxon>Arthropoda</taxon>
        <taxon>Crustacea</taxon>
        <taxon>Branchiopoda</taxon>
        <taxon>Diplostraca</taxon>
        <taxon>Cladocera</taxon>
        <taxon>Anomopoda</taxon>
        <taxon>Daphniidae</taxon>
        <taxon>Daphnia</taxon>
    </lineage>
</organism>
<feature type="compositionally biased region" description="Low complexity" evidence="1">
    <location>
        <begin position="186"/>
        <end position="197"/>
    </location>
</feature>
<dbReference type="Proteomes" id="UP001234178">
    <property type="component" value="Unassembled WGS sequence"/>
</dbReference>
<feature type="chain" id="PRO_5047324041" evidence="2">
    <location>
        <begin position="26"/>
        <end position="251"/>
    </location>
</feature>
<feature type="region of interest" description="Disordered" evidence="1">
    <location>
        <begin position="29"/>
        <end position="131"/>
    </location>
</feature>
<gene>
    <name evidence="3" type="ORF">OUZ56_014175</name>
</gene>
<dbReference type="EMBL" id="JAOYFB010000002">
    <property type="protein sequence ID" value="KAK4009034.1"/>
    <property type="molecule type" value="Genomic_DNA"/>
</dbReference>
<feature type="region of interest" description="Disordered" evidence="1">
    <location>
        <begin position="176"/>
        <end position="251"/>
    </location>
</feature>
<feature type="compositionally biased region" description="Acidic residues" evidence="1">
    <location>
        <begin position="241"/>
        <end position="251"/>
    </location>
</feature>
<keyword evidence="2" id="KW-0732">Signal</keyword>
<reference evidence="3 4" key="1">
    <citation type="journal article" date="2023" name="Nucleic Acids Res.">
        <title>The hologenome of Daphnia magna reveals possible DNA methylation and microbiome-mediated evolution of the host genome.</title>
        <authorList>
            <person name="Chaturvedi A."/>
            <person name="Li X."/>
            <person name="Dhandapani V."/>
            <person name="Marshall H."/>
            <person name="Kissane S."/>
            <person name="Cuenca-Cambronero M."/>
            <person name="Asole G."/>
            <person name="Calvet F."/>
            <person name="Ruiz-Romero M."/>
            <person name="Marangio P."/>
            <person name="Guigo R."/>
            <person name="Rago D."/>
            <person name="Mirbahai L."/>
            <person name="Eastwood N."/>
            <person name="Colbourne J.K."/>
            <person name="Zhou J."/>
            <person name="Mallon E."/>
            <person name="Orsini L."/>
        </authorList>
    </citation>
    <scope>NUCLEOTIDE SEQUENCE [LARGE SCALE GENOMIC DNA]</scope>
    <source>
        <strain evidence="3">LRV0_1</strain>
    </source>
</reference>
<evidence type="ECO:0000313" key="4">
    <source>
        <dbReference type="Proteomes" id="UP001234178"/>
    </source>
</evidence>
<evidence type="ECO:0000313" key="3">
    <source>
        <dbReference type="EMBL" id="KAK4009034.1"/>
    </source>
</evidence>
<sequence>MFTLVPTSQASAAIFLALCLVYVHADERRTPSYGGNRPSSYRPPSQHLKPLPHKPLRPYHPKPHHPLPYHPKPQHPLPYRPKPQRPTHYKPKPQHPKPHRPSVHRPKPQRPNRPWVMKPQSDNTNININRNKNSNEGIILAELFSQLIANEEDPCLFGFGCFEKKLKTKDIVVEAKANSTQEEEAATTSDAADATTNDTEDATISDAEEATTDDSEASLDQTEQTEEDDAAVVVESRQEGQVEEDDGMAMF</sequence>
<feature type="compositionally biased region" description="Pro residues" evidence="1">
    <location>
        <begin position="68"/>
        <end position="81"/>
    </location>
</feature>
<accession>A0ABQ9Z815</accession>